<keyword evidence="3" id="KW-0413">Isomerase</keyword>
<dbReference type="InterPro" id="IPR054566">
    <property type="entry name" value="ManC/GMP-like_b-helix"/>
</dbReference>
<evidence type="ECO:0000313" key="4">
    <source>
        <dbReference type="Proteomes" id="UP000033858"/>
    </source>
</evidence>
<dbReference type="Pfam" id="PF22640">
    <property type="entry name" value="ManC_GMP_beta-helix"/>
    <property type="match status" value="1"/>
</dbReference>
<feature type="domain" description="MannoseP isomerase/GMP-like beta-helix" evidence="2">
    <location>
        <begin position="320"/>
        <end position="374"/>
    </location>
</feature>
<proteinExistence type="predicted"/>
<dbReference type="PANTHER" id="PTHR46390">
    <property type="entry name" value="MANNOSE-1-PHOSPHATE GUANYLYLTRANSFERASE"/>
    <property type="match status" value="1"/>
</dbReference>
<organism evidence="3 4">
    <name type="scientific">Candidatus Woesebacteria bacterium GW2011_GWB1_41_10</name>
    <dbReference type="NCBI Taxonomy" id="1618577"/>
    <lineage>
        <taxon>Bacteria</taxon>
        <taxon>Candidatus Woeseibacteriota</taxon>
    </lineage>
</organism>
<evidence type="ECO:0000259" key="2">
    <source>
        <dbReference type="Pfam" id="PF22640"/>
    </source>
</evidence>
<protein>
    <submittedName>
        <fullName evidence="3">Mannose-1-phosphate guanylyltransferase (GDP), mannose-6-phosphate isomerase, type 2</fullName>
    </submittedName>
</protein>
<dbReference type="EMBL" id="LCAE01000045">
    <property type="protein sequence ID" value="KKR84613.1"/>
    <property type="molecule type" value="Genomic_DNA"/>
</dbReference>
<keyword evidence="3" id="KW-0548">Nucleotidyltransferase</keyword>
<feature type="domain" description="Nucleotidyl transferase" evidence="1">
    <location>
        <begin position="24"/>
        <end position="308"/>
    </location>
</feature>
<name>A0A0G0U6C7_9BACT</name>
<dbReference type="InterPro" id="IPR005835">
    <property type="entry name" value="NTP_transferase_dom"/>
</dbReference>
<dbReference type="InterPro" id="IPR051161">
    <property type="entry name" value="Mannose-6P_isomerase_type2"/>
</dbReference>
<dbReference type="Pfam" id="PF00483">
    <property type="entry name" value="NTP_transferase"/>
    <property type="match status" value="1"/>
</dbReference>
<dbReference type="AlphaFoldDB" id="A0A0G0U6C7"/>
<sequence length="383" mass="43255">MLKSFLSKVLNRTSNNSYKDHLYALIIVGGGGTRLWPVSRVRQPKQFLKLFNDRTLTQITSYRFNKILPWERIFAVTTSQNYKKEIKSEVPEFSEKNIIVEPMKRGTAAAHAIGALYILQQDPNAVILNEAADHLVDPERSYLSNQLAAAKATFQKDLLLAIGIKPTYPNIGYGYMKMGEKISESDGKHVFRLDSFTEKPELEIAKKYLESGKYFWNGNQYVWGAQSFIDALKKYAPGIHKGMIRIYESLGTKGEGKILSEVYKELPDLSVDYAVSEKAKNFIMMIADYRWTDIGDWKEVWENSPKDAKGNLILVGGKGGEVINIDTTDALIHTDGRLIAAVDVDNLIIVDTKEALLVTSKSHAQSVKKIVERLKEEKRSDLL</sequence>
<accession>A0A0G0U6C7</accession>
<dbReference type="GO" id="GO:0009298">
    <property type="term" value="P:GDP-mannose biosynthetic process"/>
    <property type="evidence" value="ECO:0007669"/>
    <property type="project" value="TreeGrafter"/>
</dbReference>
<keyword evidence="3" id="KW-0808">Transferase</keyword>
<dbReference type="Proteomes" id="UP000033858">
    <property type="component" value="Unassembled WGS sequence"/>
</dbReference>
<dbReference type="CDD" id="cd02509">
    <property type="entry name" value="GDP-M1P_Guanylyltransferase"/>
    <property type="match status" value="1"/>
</dbReference>
<dbReference type="GO" id="GO:0004475">
    <property type="term" value="F:mannose-1-phosphate guanylyltransferase (GTP) activity"/>
    <property type="evidence" value="ECO:0007669"/>
    <property type="project" value="InterPro"/>
</dbReference>
<dbReference type="SUPFAM" id="SSF53448">
    <property type="entry name" value="Nucleotide-diphospho-sugar transferases"/>
    <property type="match status" value="1"/>
</dbReference>
<evidence type="ECO:0000313" key="3">
    <source>
        <dbReference type="EMBL" id="KKR84613.1"/>
    </source>
</evidence>
<dbReference type="PANTHER" id="PTHR46390:SF1">
    <property type="entry name" value="MANNOSE-1-PHOSPHATE GUANYLYLTRANSFERASE"/>
    <property type="match status" value="1"/>
</dbReference>
<gene>
    <name evidence="3" type="ORF">UU32_C0045G0003</name>
</gene>
<dbReference type="InterPro" id="IPR029044">
    <property type="entry name" value="Nucleotide-diphossugar_trans"/>
</dbReference>
<comment type="caution">
    <text evidence="3">The sequence shown here is derived from an EMBL/GenBank/DDBJ whole genome shotgun (WGS) entry which is preliminary data.</text>
</comment>
<dbReference type="SUPFAM" id="SSF159283">
    <property type="entry name" value="Guanosine diphospho-D-mannose pyrophosphorylase/mannose-6-phosphate isomerase linker domain"/>
    <property type="match status" value="1"/>
</dbReference>
<evidence type="ECO:0000259" key="1">
    <source>
        <dbReference type="Pfam" id="PF00483"/>
    </source>
</evidence>
<dbReference type="InterPro" id="IPR049577">
    <property type="entry name" value="GMPP_N"/>
</dbReference>
<dbReference type="GO" id="GO:0016853">
    <property type="term" value="F:isomerase activity"/>
    <property type="evidence" value="ECO:0007669"/>
    <property type="project" value="UniProtKB-KW"/>
</dbReference>
<reference evidence="3 4" key="1">
    <citation type="journal article" date="2015" name="Nature">
        <title>rRNA introns, odd ribosomes, and small enigmatic genomes across a large radiation of phyla.</title>
        <authorList>
            <person name="Brown C.T."/>
            <person name="Hug L.A."/>
            <person name="Thomas B.C."/>
            <person name="Sharon I."/>
            <person name="Castelle C.J."/>
            <person name="Singh A."/>
            <person name="Wilkins M.J."/>
            <person name="Williams K.H."/>
            <person name="Banfield J.F."/>
        </authorList>
    </citation>
    <scope>NUCLEOTIDE SEQUENCE [LARGE SCALE GENOMIC DNA]</scope>
</reference>
<dbReference type="Gene3D" id="3.90.550.10">
    <property type="entry name" value="Spore Coat Polysaccharide Biosynthesis Protein SpsA, Chain A"/>
    <property type="match status" value="1"/>
</dbReference>